<dbReference type="Gramene" id="TuG1812G0700000961.01.T01">
    <property type="protein sequence ID" value="TuG1812G0700000961.01.T01"/>
    <property type="gene ID" value="TuG1812G0700000961.01"/>
</dbReference>
<dbReference type="Proteomes" id="UP000015106">
    <property type="component" value="Chromosome 7"/>
</dbReference>
<dbReference type="GO" id="GO:0004672">
    <property type="term" value="F:protein kinase activity"/>
    <property type="evidence" value="ECO:0007669"/>
    <property type="project" value="InterPro"/>
</dbReference>
<organism evidence="2 3">
    <name type="scientific">Triticum urartu</name>
    <name type="common">Red wild einkorn</name>
    <name type="synonym">Crithodium urartu</name>
    <dbReference type="NCBI Taxonomy" id="4572"/>
    <lineage>
        <taxon>Eukaryota</taxon>
        <taxon>Viridiplantae</taxon>
        <taxon>Streptophyta</taxon>
        <taxon>Embryophyta</taxon>
        <taxon>Tracheophyta</taxon>
        <taxon>Spermatophyta</taxon>
        <taxon>Magnoliopsida</taxon>
        <taxon>Liliopsida</taxon>
        <taxon>Poales</taxon>
        <taxon>Poaceae</taxon>
        <taxon>BOP clade</taxon>
        <taxon>Pooideae</taxon>
        <taxon>Triticodae</taxon>
        <taxon>Triticeae</taxon>
        <taxon>Triticinae</taxon>
        <taxon>Triticum</taxon>
    </lineage>
</organism>
<accession>A0A8R7QUQ2</accession>
<dbReference type="SUPFAM" id="SSF56112">
    <property type="entry name" value="Protein kinase-like (PK-like)"/>
    <property type="match status" value="1"/>
</dbReference>
<dbReference type="AlphaFoldDB" id="A0A8R7QUQ2"/>
<dbReference type="PANTHER" id="PTHR27006">
    <property type="entry name" value="PROMASTIGOTE SURFACE ANTIGEN PROTEIN PSA"/>
    <property type="match status" value="1"/>
</dbReference>
<reference evidence="2" key="2">
    <citation type="submission" date="2018-03" db="EMBL/GenBank/DDBJ databases">
        <title>The Triticum urartu genome reveals the dynamic nature of wheat genome evolution.</title>
        <authorList>
            <person name="Ling H."/>
            <person name="Ma B."/>
            <person name="Shi X."/>
            <person name="Liu H."/>
            <person name="Dong L."/>
            <person name="Sun H."/>
            <person name="Cao Y."/>
            <person name="Gao Q."/>
            <person name="Zheng S."/>
            <person name="Li Y."/>
            <person name="Yu Y."/>
            <person name="Du H."/>
            <person name="Qi M."/>
            <person name="Li Y."/>
            <person name="Yu H."/>
            <person name="Cui Y."/>
            <person name="Wang N."/>
            <person name="Chen C."/>
            <person name="Wu H."/>
            <person name="Zhao Y."/>
            <person name="Zhang J."/>
            <person name="Li Y."/>
            <person name="Zhou W."/>
            <person name="Zhang B."/>
            <person name="Hu W."/>
            <person name="Eijk M."/>
            <person name="Tang J."/>
            <person name="Witsenboer H."/>
            <person name="Zhao S."/>
            <person name="Li Z."/>
            <person name="Zhang A."/>
            <person name="Wang D."/>
            <person name="Liang C."/>
        </authorList>
    </citation>
    <scope>NUCLEOTIDE SEQUENCE [LARGE SCALE GENOMIC DNA]</scope>
    <source>
        <strain evidence="2">cv. G1812</strain>
    </source>
</reference>
<protein>
    <recommendedName>
        <fullName evidence="1">Protein kinase domain-containing protein</fullName>
    </recommendedName>
</protein>
<dbReference type="InterPro" id="IPR011009">
    <property type="entry name" value="Kinase-like_dom_sf"/>
</dbReference>
<dbReference type="InterPro" id="IPR000719">
    <property type="entry name" value="Prot_kinase_dom"/>
</dbReference>
<reference evidence="2" key="3">
    <citation type="submission" date="2022-06" db="UniProtKB">
        <authorList>
            <consortium name="EnsemblPlants"/>
        </authorList>
    </citation>
    <scope>IDENTIFICATION</scope>
</reference>
<dbReference type="Pfam" id="PF07714">
    <property type="entry name" value="PK_Tyr_Ser-Thr"/>
    <property type="match status" value="1"/>
</dbReference>
<keyword evidence="3" id="KW-1185">Reference proteome</keyword>
<dbReference type="EnsemblPlants" id="TuG1812G0700000961.01.T01">
    <property type="protein sequence ID" value="TuG1812G0700000961.01.T01"/>
    <property type="gene ID" value="TuG1812G0700000961.01"/>
</dbReference>
<feature type="domain" description="Protein kinase" evidence="1">
    <location>
        <begin position="1"/>
        <end position="150"/>
    </location>
</feature>
<dbReference type="GO" id="GO:0005524">
    <property type="term" value="F:ATP binding"/>
    <property type="evidence" value="ECO:0007669"/>
    <property type="project" value="InterPro"/>
</dbReference>
<dbReference type="InterPro" id="IPR001245">
    <property type="entry name" value="Ser-Thr/Tyr_kinase_cat_dom"/>
</dbReference>
<dbReference type="PANTHER" id="PTHR27006:SF601">
    <property type="entry name" value="PROTEIN KINASE DOMAIN-CONTAINING PROTEIN"/>
    <property type="match status" value="1"/>
</dbReference>
<evidence type="ECO:0000313" key="3">
    <source>
        <dbReference type="Proteomes" id="UP000015106"/>
    </source>
</evidence>
<sequence length="174" mass="19486">MNPKISDFGLAKIFSSNDIEGNTKRVAGTYGYMAPEYASEGLFSIKSDVFSFGVLILEIIHGKRNSSFHKNGDFFNLLGYAWKLWKEERWLEFIDESIVSESHASDTMRCINIALLCVQENAADRPTTISMVTMLSSESIALPEPKHPAYFHVRVTDEEPPSANDVTMSALQGR</sequence>
<dbReference type="Gene3D" id="1.10.510.10">
    <property type="entry name" value="Transferase(Phosphotransferase) domain 1"/>
    <property type="match status" value="1"/>
</dbReference>
<evidence type="ECO:0000313" key="2">
    <source>
        <dbReference type="EnsemblPlants" id="TuG1812G0700000961.01.T01"/>
    </source>
</evidence>
<reference evidence="3" key="1">
    <citation type="journal article" date="2013" name="Nature">
        <title>Draft genome of the wheat A-genome progenitor Triticum urartu.</title>
        <authorList>
            <person name="Ling H.Q."/>
            <person name="Zhao S."/>
            <person name="Liu D."/>
            <person name="Wang J."/>
            <person name="Sun H."/>
            <person name="Zhang C."/>
            <person name="Fan H."/>
            <person name="Li D."/>
            <person name="Dong L."/>
            <person name="Tao Y."/>
            <person name="Gao C."/>
            <person name="Wu H."/>
            <person name="Li Y."/>
            <person name="Cui Y."/>
            <person name="Guo X."/>
            <person name="Zheng S."/>
            <person name="Wang B."/>
            <person name="Yu K."/>
            <person name="Liang Q."/>
            <person name="Yang W."/>
            <person name="Lou X."/>
            <person name="Chen J."/>
            <person name="Feng M."/>
            <person name="Jian J."/>
            <person name="Zhang X."/>
            <person name="Luo G."/>
            <person name="Jiang Y."/>
            <person name="Liu J."/>
            <person name="Wang Z."/>
            <person name="Sha Y."/>
            <person name="Zhang B."/>
            <person name="Wu H."/>
            <person name="Tang D."/>
            <person name="Shen Q."/>
            <person name="Xue P."/>
            <person name="Zou S."/>
            <person name="Wang X."/>
            <person name="Liu X."/>
            <person name="Wang F."/>
            <person name="Yang Y."/>
            <person name="An X."/>
            <person name="Dong Z."/>
            <person name="Zhang K."/>
            <person name="Zhang X."/>
            <person name="Luo M.C."/>
            <person name="Dvorak J."/>
            <person name="Tong Y."/>
            <person name="Wang J."/>
            <person name="Yang H."/>
            <person name="Li Z."/>
            <person name="Wang D."/>
            <person name="Zhang A."/>
            <person name="Wang J."/>
        </authorList>
    </citation>
    <scope>NUCLEOTIDE SEQUENCE</scope>
    <source>
        <strain evidence="3">cv. G1812</strain>
    </source>
</reference>
<evidence type="ECO:0000259" key="1">
    <source>
        <dbReference type="PROSITE" id="PS50011"/>
    </source>
</evidence>
<dbReference type="PROSITE" id="PS50011">
    <property type="entry name" value="PROTEIN_KINASE_DOM"/>
    <property type="match status" value="1"/>
</dbReference>
<proteinExistence type="predicted"/>
<name>A0A8R7QUQ2_TRIUA</name>
<dbReference type="FunFam" id="1.10.510.10:FF:001722">
    <property type="entry name" value="G-type lectin S-receptor-like serine/threonine-protein kinase B120"/>
    <property type="match status" value="1"/>
</dbReference>